<dbReference type="PANTHER" id="PTHR31225">
    <property type="entry name" value="OS04G0344100 PROTEIN-RELATED"/>
    <property type="match status" value="1"/>
</dbReference>
<dbReference type="Pfam" id="PF03936">
    <property type="entry name" value="Terpene_synth_C"/>
    <property type="match status" value="1"/>
</dbReference>
<reference evidence="4" key="1">
    <citation type="journal article" date="2023" name="bioRxiv">
        <title>Improved chromosome-level genome assembly for marigold (Tagetes erecta).</title>
        <authorList>
            <person name="Jiang F."/>
            <person name="Yuan L."/>
            <person name="Wang S."/>
            <person name="Wang H."/>
            <person name="Xu D."/>
            <person name="Wang A."/>
            <person name="Fan W."/>
        </authorList>
    </citation>
    <scope>NUCLEOTIDE SEQUENCE</scope>
    <source>
        <strain evidence="4">WSJ</strain>
        <tissue evidence="4">Leaf</tissue>
    </source>
</reference>
<dbReference type="GO" id="GO:0000287">
    <property type="term" value="F:magnesium ion binding"/>
    <property type="evidence" value="ECO:0007669"/>
    <property type="project" value="InterPro"/>
</dbReference>
<evidence type="ECO:0000259" key="3">
    <source>
        <dbReference type="Pfam" id="PF03936"/>
    </source>
</evidence>
<feature type="domain" description="Terpene synthase N-terminal" evidence="2">
    <location>
        <begin position="127"/>
        <end position="214"/>
    </location>
</feature>
<dbReference type="InterPro" id="IPR034741">
    <property type="entry name" value="Terpene_cyclase-like_1_C"/>
</dbReference>
<organism evidence="4 5">
    <name type="scientific">Tagetes erecta</name>
    <name type="common">African marigold</name>
    <dbReference type="NCBI Taxonomy" id="13708"/>
    <lineage>
        <taxon>Eukaryota</taxon>
        <taxon>Viridiplantae</taxon>
        <taxon>Streptophyta</taxon>
        <taxon>Embryophyta</taxon>
        <taxon>Tracheophyta</taxon>
        <taxon>Spermatophyta</taxon>
        <taxon>Magnoliopsida</taxon>
        <taxon>eudicotyledons</taxon>
        <taxon>Gunneridae</taxon>
        <taxon>Pentapetalae</taxon>
        <taxon>asterids</taxon>
        <taxon>campanulids</taxon>
        <taxon>Asterales</taxon>
        <taxon>Asteraceae</taxon>
        <taxon>Asteroideae</taxon>
        <taxon>Heliantheae alliance</taxon>
        <taxon>Tageteae</taxon>
        <taxon>Tagetes</taxon>
    </lineage>
</organism>
<protein>
    <submittedName>
        <fullName evidence="4">Uncharacterized protein</fullName>
    </submittedName>
</protein>
<dbReference type="InterPro" id="IPR005630">
    <property type="entry name" value="Terpene_synthase_metal-bd"/>
</dbReference>
<dbReference type="Gene3D" id="1.50.10.130">
    <property type="entry name" value="Terpene synthase, N-terminal domain"/>
    <property type="match status" value="1"/>
</dbReference>
<dbReference type="SUPFAM" id="SSF48576">
    <property type="entry name" value="Terpenoid synthases"/>
    <property type="match status" value="1"/>
</dbReference>
<dbReference type="PANTHER" id="PTHR31225:SF250">
    <property type="entry name" value="(-)-BETA-CARYOPHYLLENE SYNTHASE"/>
    <property type="match status" value="1"/>
</dbReference>
<accession>A0AAD8NT51</accession>
<dbReference type="InterPro" id="IPR008930">
    <property type="entry name" value="Terpenoid_cyclase/PrenylTrfase"/>
</dbReference>
<dbReference type="FunFam" id="1.10.600.10:FF:000007">
    <property type="entry name" value="Isoprene synthase, chloroplastic"/>
    <property type="match status" value="1"/>
</dbReference>
<dbReference type="Pfam" id="PF01397">
    <property type="entry name" value="Terpene_synth"/>
    <property type="match status" value="1"/>
</dbReference>
<dbReference type="GO" id="GO:0010333">
    <property type="term" value="F:terpene synthase activity"/>
    <property type="evidence" value="ECO:0007669"/>
    <property type="project" value="InterPro"/>
</dbReference>
<sequence length="568" mass="65847">MSISQVSQFRRTPWGETILWRGNTDVLPHRQLTYKSPCCLAAPTPPPSPSRLSVPSSNNEVIRPFRSISPSVWGYQFLNYDEKTELGEVEKIIQDLREQVRNDIEVALGNPKEHTHLLKKIDNGGHPSLWFRLLRQQGFYVSCDIFNQYKNEQGVFKEFFNNVEELLELYEVTWLRVQGEVVLDDALEFTRTRLAKIAKDPSNSTLSTHIQEALETPLHKRIPIQDALSYIRFYEKQPSHDESLLKLAKLGFNLLQSLHKSELSQVSKWWQDIGVVKNLPYVRDRIVENYFGAVAVCPEPKYSHARVFLAKVTQMITVLDDTYDAYGSFEELEIFTEAVERWCPTCLDMLPGYMRLVYQVLLDLYQEMEPIMEREEIAPLFNHAKECMKELIKGYMLEAKCVNVRHIPTTDEYASIAFVTIGGHVEISSCYLGIADIFTNKSLKWALTKPPLFKASCVIARLLNDLAGYKKDQEREDFPSIVECYMKQYDVTEEYALDLVRKNIEDTWKDINRESLMCKGVPRPLIMVVINFVRLMEYGCKQHYDKYTEVGEDVRDDIKSLFVHALSM</sequence>
<feature type="domain" description="Terpene synthase metal-binding" evidence="3">
    <location>
        <begin position="272"/>
        <end position="510"/>
    </location>
</feature>
<dbReference type="SUPFAM" id="SSF48239">
    <property type="entry name" value="Terpenoid cyclases/Protein prenyltransferases"/>
    <property type="match status" value="1"/>
</dbReference>
<dbReference type="CDD" id="cd00684">
    <property type="entry name" value="Terpene_cyclase_plant_C1"/>
    <property type="match status" value="1"/>
</dbReference>
<dbReference type="Proteomes" id="UP001229421">
    <property type="component" value="Unassembled WGS sequence"/>
</dbReference>
<dbReference type="InterPro" id="IPR008949">
    <property type="entry name" value="Isoprenoid_synthase_dom_sf"/>
</dbReference>
<dbReference type="SFLD" id="SFLDG01019">
    <property type="entry name" value="Terpene_Cyclase_Like_1_C_Termi"/>
    <property type="match status" value="1"/>
</dbReference>
<proteinExistence type="predicted"/>
<dbReference type="Gene3D" id="1.10.600.10">
    <property type="entry name" value="Farnesyl Diphosphate Synthase"/>
    <property type="match status" value="1"/>
</dbReference>
<name>A0AAD8NT51_TARER</name>
<gene>
    <name evidence="4" type="ORF">QVD17_16003</name>
</gene>
<evidence type="ECO:0000259" key="2">
    <source>
        <dbReference type="Pfam" id="PF01397"/>
    </source>
</evidence>
<evidence type="ECO:0000256" key="1">
    <source>
        <dbReference type="ARBA" id="ARBA00022723"/>
    </source>
</evidence>
<evidence type="ECO:0000313" key="5">
    <source>
        <dbReference type="Proteomes" id="UP001229421"/>
    </source>
</evidence>
<dbReference type="InterPro" id="IPR044814">
    <property type="entry name" value="Terpene_cyclase_plant_C1"/>
</dbReference>
<dbReference type="InterPro" id="IPR001906">
    <property type="entry name" value="Terpene_synth_N"/>
</dbReference>
<dbReference type="InterPro" id="IPR050148">
    <property type="entry name" value="Terpene_synthase-like"/>
</dbReference>
<dbReference type="GO" id="GO:0016102">
    <property type="term" value="P:diterpenoid biosynthetic process"/>
    <property type="evidence" value="ECO:0007669"/>
    <property type="project" value="InterPro"/>
</dbReference>
<dbReference type="AlphaFoldDB" id="A0AAD8NT51"/>
<comment type="caution">
    <text evidence="4">The sequence shown here is derived from an EMBL/GenBank/DDBJ whole genome shotgun (WGS) entry which is preliminary data.</text>
</comment>
<keyword evidence="5" id="KW-1185">Reference proteome</keyword>
<dbReference type="EMBL" id="JAUHHV010000004">
    <property type="protein sequence ID" value="KAK1427320.1"/>
    <property type="molecule type" value="Genomic_DNA"/>
</dbReference>
<dbReference type="InterPro" id="IPR036965">
    <property type="entry name" value="Terpene_synth_N_sf"/>
</dbReference>
<dbReference type="SFLD" id="SFLDS00005">
    <property type="entry name" value="Isoprenoid_Synthase_Type_I"/>
    <property type="match status" value="1"/>
</dbReference>
<dbReference type="GO" id="GO:0046246">
    <property type="term" value="P:terpene biosynthetic process"/>
    <property type="evidence" value="ECO:0007669"/>
    <property type="project" value="UniProtKB-ARBA"/>
</dbReference>
<keyword evidence="1" id="KW-0479">Metal-binding</keyword>
<evidence type="ECO:0000313" key="4">
    <source>
        <dbReference type="EMBL" id="KAK1427320.1"/>
    </source>
</evidence>